<dbReference type="GO" id="GO:0038187">
    <property type="term" value="F:pattern recognition receptor activity"/>
    <property type="evidence" value="ECO:0007669"/>
    <property type="project" value="TreeGrafter"/>
</dbReference>
<evidence type="ECO:0000256" key="16">
    <source>
        <dbReference type="SAM" id="SignalP"/>
    </source>
</evidence>
<keyword evidence="11" id="KW-0472">Membrane</keyword>
<dbReference type="eggNOG" id="KOG4641">
    <property type="taxonomic scope" value="Eukaryota"/>
</dbReference>
<dbReference type="InterPro" id="IPR035897">
    <property type="entry name" value="Toll_tir_struct_dom_sf"/>
</dbReference>
<dbReference type="Ensembl" id="ENSOGAT00000032441.1">
    <property type="protein sequence ID" value="ENSOGAP00000021714.1"/>
    <property type="gene ID" value="ENSOGAG00000029799.1"/>
</dbReference>
<dbReference type="InterPro" id="IPR032675">
    <property type="entry name" value="LRR_dom_sf"/>
</dbReference>
<keyword evidence="4" id="KW-0433">Leucine-rich repeat</keyword>
<dbReference type="GO" id="GO:0032728">
    <property type="term" value="P:positive regulation of interferon-beta production"/>
    <property type="evidence" value="ECO:0007669"/>
    <property type="project" value="Ensembl"/>
</dbReference>
<evidence type="ECO:0000256" key="11">
    <source>
        <dbReference type="ARBA" id="ARBA00023136"/>
    </source>
</evidence>
<dbReference type="GO" id="GO:0032695">
    <property type="term" value="P:negative regulation of interleukin-12 production"/>
    <property type="evidence" value="ECO:0007669"/>
    <property type="project" value="Ensembl"/>
</dbReference>
<evidence type="ECO:0000256" key="4">
    <source>
        <dbReference type="ARBA" id="ARBA00022614"/>
    </source>
</evidence>
<dbReference type="GO" id="GO:0032755">
    <property type="term" value="P:positive regulation of interleukin-6 production"/>
    <property type="evidence" value="ECO:0007669"/>
    <property type="project" value="Ensembl"/>
</dbReference>
<evidence type="ECO:0000256" key="14">
    <source>
        <dbReference type="ARBA" id="ARBA00023198"/>
    </source>
</evidence>
<dbReference type="GO" id="GO:0002224">
    <property type="term" value="P:toll-like receptor signaling pathway"/>
    <property type="evidence" value="ECO:0007669"/>
    <property type="project" value="TreeGrafter"/>
</dbReference>
<sequence>ENMSLRSSILTCLFLLISGSWEFFAEANYSRSYPCDERRQNGSVFADCSSRRLQEVPQTVDKNVTELDLSYNFIKRITNESFQGLQSLTKINLNHNPDVQYQYENHGMNKHGMSITDGALSGLTNLTVLLLEDVQLSKIPTNLPGSLRELSLVQNNINSINKSHTTGLESLERLYLGWNCYFNICNKKFDIEDGTFKNLSNLQILSLSFNPLFYVPAKLPTSLKELYLSNTQIKTIQAEDFEGLIHLTVLDLSGNCPRCFNAPFPCVPCAGDVSIKINNSAFQNLRKLQYLNLSSTSLSQVPAIWFENMPDLRVLHLEFNYLVTEIASGEFLMKLPHLEILDLSYNYVKTEYAKYVNLSNNFSKLSSLQALHLRGYVFQELRREDFQPLMGLPNLTTINLGVNFIKQVDFTLFRNFSKLNIIYLSENRILPLVNDFRQNSANRSSFQSHVLQPRSIRTRFNPHLNFYHRTQPLIKPQCTRYGRALDLSLNSIFFIGKRQFEGFGDIACLNLSSNNNAQVLNGTEFSDVRRVKYLDLTNNGLDFDNVNALSELSDSLEVLDLSYNSHYFRIAGVTHRLEFIEKLKSLKVLNLSHNSIYTLTENYTLQSNSLEELVFSGNRLDILWNAEDERYLSIFRHLKNLTRLDISFNKLTNIRHDAFNMFPPNLTELRINNNMLKFFNWTLLWHFRYLKLLDLHSNRLFSLTNSLSEFPPCLQILLLSHNRVSYLPLGFFSEVSSVTHLDLSFNSLKMINKSALQTKTSTNLTLLELHGNPFDCTCDIGDFRTWMDENLHVTIPRLTDLICASPGDQRGESIVSLELTTCVSDTTAVVLFFFSFFITTTVMLGALAHHLFCWDVWFIYHMCLAKVKGYRSLSTSQTFYDAYISYDTKDASVTDWVINELRYHLEESKEKNVLLCLEERDWDPGLAIIDNLMQSINQSKKTVFILTKKFAKSWNFKTAFYLALQRLMDENMDVIVFILLEPVLQHCQYLRLRQRICKSSILQWPDNPKAEGLFWQSLKNVVLTENDSRYNNLYVDSINQY</sequence>
<organism evidence="18 19">
    <name type="scientific">Otolemur garnettii</name>
    <name type="common">Small-eared galago</name>
    <name type="synonym">Garnett's greater bushbaby</name>
    <dbReference type="NCBI Taxonomy" id="30611"/>
    <lineage>
        <taxon>Eukaryota</taxon>
        <taxon>Metazoa</taxon>
        <taxon>Chordata</taxon>
        <taxon>Craniata</taxon>
        <taxon>Vertebrata</taxon>
        <taxon>Euteleostomi</taxon>
        <taxon>Mammalia</taxon>
        <taxon>Eutheria</taxon>
        <taxon>Euarchontoglires</taxon>
        <taxon>Primates</taxon>
        <taxon>Strepsirrhini</taxon>
        <taxon>Lorisiformes</taxon>
        <taxon>Galagidae</taxon>
        <taxon>Otolemur</taxon>
    </lineage>
</organism>
<dbReference type="GO" id="GO:0032727">
    <property type="term" value="P:positive regulation of interferon-alpha production"/>
    <property type="evidence" value="ECO:0007669"/>
    <property type="project" value="Ensembl"/>
</dbReference>
<dbReference type="GeneTree" id="ENSGT00940000160879"/>
<dbReference type="SUPFAM" id="SSF52058">
    <property type="entry name" value="L domain-like"/>
    <property type="match status" value="3"/>
</dbReference>
<evidence type="ECO:0000256" key="3">
    <source>
        <dbReference type="ARBA" id="ARBA00022588"/>
    </source>
</evidence>
<evidence type="ECO:0000313" key="19">
    <source>
        <dbReference type="Proteomes" id="UP000005225"/>
    </source>
</evidence>
<dbReference type="Gene3D" id="3.80.10.10">
    <property type="entry name" value="Ribonuclease Inhibitor"/>
    <property type="match status" value="1"/>
</dbReference>
<dbReference type="GO" id="GO:0007249">
    <property type="term" value="P:canonical NF-kappaB signal transduction"/>
    <property type="evidence" value="ECO:0007669"/>
    <property type="project" value="TreeGrafter"/>
</dbReference>
<dbReference type="GO" id="GO:0003725">
    <property type="term" value="F:double-stranded RNA binding"/>
    <property type="evidence" value="ECO:0007669"/>
    <property type="project" value="Ensembl"/>
</dbReference>
<evidence type="ECO:0000313" key="18">
    <source>
        <dbReference type="Ensembl" id="ENSOGAP00000021714.1"/>
    </source>
</evidence>
<keyword evidence="7" id="KW-0677">Repeat</keyword>
<reference evidence="18" key="3">
    <citation type="submission" date="2025-09" db="UniProtKB">
        <authorList>
            <consortium name="Ensembl"/>
        </authorList>
    </citation>
    <scope>IDENTIFICATION</scope>
</reference>
<dbReference type="GO" id="GO:0034158">
    <property type="term" value="P:toll-like receptor 8 signaling pathway"/>
    <property type="evidence" value="ECO:0007669"/>
    <property type="project" value="Ensembl"/>
</dbReference>
<keyword evidence="3" id="KW-0399">Innate immunity</keyword>
<keyword evidence="6 16" id="KW-0732">Signal</keyword>
<evidence type="ECO:0000259" key="17">
    <source>
        <dbReference type="PROSITE" id="PS50104"/>
    </source>
</evidence>
<dbReference type="GO" id="GO:0006954">
    <property type="term" value="P:inflammatory response"/>
    <property type="evidence" value="ECO:0007669"/>
    <property type="project" value="UniProtKB-KW"/>
</dbReference>
<dbReference type="SMART" id="SM00082">
    <property type="entry name" value="LRRCT"/>
    <property type="match status" value="1"/>
</dbReference>
<keyword evidence="5" id="KW-0812">Transmembrane</keyword>
<comment type="subcellular location">
    <subcellularLocation>
        <location evidence="15">Endomembrane system</location>
        <topology evidence="15">Single-pass type I membrane protein</topology>
    </subcellularLocation>
    <subcellularLocation>
        <location evidence="1">Endosome</location>
    </subcellularLocation>
</comment>
<feature type="chain" id="PRO_5003546537" evidence="16">
    <location>
        <begin position="28"/>
        <end position="1041"/>
    </location>
</feature>
<dbReference type="STRING" id="30611.ENSOGAP00000021714"/>
<protein>
    <submittedName>
        <fullName evidence="18">Toll like receptor 8</fullName>
    </submittedName>
</protein>
<evidence type="ECO:0000256" key="12">
    <source>
        <dbReference type="ARBA" id="ARBA00023170"/>
    </source>
</evidence>
<dbReference type="Pfam" id="PF12799">
    <property type="entry name" value="LRR_4"/>
    <property type="match status" value="1"/>
</dbReference>
<dbReference type="GO" id="GO:0032757">
    <property type="term" value="P:positive regulation of interleukin-8 production"/>
    <property type="evidence" value="ECO:0007669"/>
    <property type="project" value="Ensembl"/>
</dbReference>
<dbReference type="InterPro" id="IPR000157">
    <property type="entry name" value="TIR_dom"/>
</dbReference>
<dbReference type="InterPro" id="IPR025875">
    <property type="entry name" value="Leu-rich_rpt_4"/>
</dbReference>
<dbReference type="GO" id="GO:0045087">
    <property type="term" value="P:innate immune response"/>
    <property type="evidence" value="ECO:0007669"/>
    <property type="project" value="UniProtKB-KW"/>
</dbReference>
<evidence type="ECO:0000256" key="6">
    <source>
        <dbReference type="ARBA" id="ARBA00022729"/>
    </source>
</evidence>
<dbReference type="FunFam" id="3.80.10.10:FF:000037">
    <property type="entry name" value="Toll-like receptor 7"/>
    <property type="match status" value="1"/>
</dbReference>
<dbReference type="PANTHER" id="PTHR47410:SF1">
    <property type="entry name" value="TOLL-LIKE RECEPTOR 8"/>
    <property type="match status" value="1"/>
</dbReference>
<dbReference type="GO" id="GO:0071260">
    <property type="term" value="P:cellular response to mechanical stimulus"/>
    <property type="evidence" value="ECO:0007669"/>
    <property type="project" value="Ensembl"/>
</dbReference>
<dbReference type="GO" id="GO:0003727">
    <property type="term" value="F:single-stranded RNA binding"/>
    <property type="evidence" value="ECO:0007669"/>
    <property type="project" value="Ensembl"/>
</dbReference>
<accession>H0Y021</accession>
<dbReference type="Gene3D" id="3.40.50.10140">
    <property type="entry name" value="Toll/interleukin-1 receptor homology (TIR) domain"/>
    <property type="match status" value="1"/>
</dbReference>
<dbReference type="OMA" id="LSWNCYF"/>
<dbReference type="Proteomes" id="UP000005225">
    <property type="component" value="Unassembled WGS sequence"/>
</dbReference>
<dbReference type="InParanoid" id="H0Y021"/>
<dbReference type="Pfam" id="PF01582">
    <property type="entry name" value="TIR"/>
    <property type="match status" value="1"/>
</dbReference>
<evidence type="ECO:0000256" key="15">
    <source>
        <dbReference type="ARBA" id="ARBA00046288"/>
    </source>
</evidence>
<keyword evidence="19" id="KW-1185">Reference proteome</keyword>
<keyword evidence="13" id="KW-0325">Glycoprotein</keyword>
<dbReference type="SMART" id="SM00255">
    <property type="entry name" value="TIR"/>
    <property type="match status" value="1"/>
</dbReference>
<keyword evidence="9" id="KW-0391">Immunity</keyword>
<name>H0Y021_OTOGA</name>
<dbReference type="InterPro" id="IPR003591">
    <property type="entry name" value="Leu-rich_rpt_typical-subtyp"/>
</dbReference>
<dbReference type="SMART" id="SM00365">
    <property type="entry name" value="LRR_SD22"/>
    <property type="match status" value="8"/>
</dbReference>
<dbReference type="AlphaFoldDB" id="H0Y021"/>
<evidence type="ECO:0000256" key="13">
    <source>
        <dbReference type="ARBA" id="ARBA00023180"/>
    </source>
</evidence>
<dbReference type="GO" id="GO:0032731">
    <property type="term" value="P:positive regulation of interleukin-1 beta production"/>
    <property type="evidence" value="ECO:0007669"/>
    <property type="project" value="Ensembl"/>
</dbReference>
<dbReference type="GO" id="GO:0003677">
    <property type="term" value="F:DNA binding"/>
    <property type="evidence" value="ECO:0007669"/>
    <property type="project" value="Ensembl"/>
</dbReference>
<dbReference type="InterPro" id="IPR000483">
    <property type="entry name" value="Cys-rich_flank_reg_C"/>
</dbReference>
<reference evidence="19" key="1">
    <citation type="submission" date="2011-03" db="EMBL/GenBank/DDBJ databases">
        <title>Version 3 of the genome sequence of Otolemur garnettii (Bushbaby).</title>
        <authorList>
            <consortium name="The Broad Institute Genome Sequencing Platform"/>
            <person name="Di Palma F."/>
            <person name="Johnson J."/>
            <person name="Lander E.S."/>
            <person name="Lindblad-Toh K."/>
            <person name="Jaffe D.B."/>
            <person name="Gnerre S."/>
            <person name="MacCallum I."/>
            <person name="Przybylski D."/>
            <person name="Ribeiro F.J."/>
            <person name="Burton J.N."/>
            <person name="Walker B.J."/>
            <person name="Sharpe T."/>
            <person name="Hall G."/>
        </authorList>
    </citation>
    <scope>NUCLEOTIDE SEQUENCE [LARGE SCALE GENOMIC DNA]</scope>
</reference>
<feature type="signal peptide" evidence="16">
    <location>
        <begin position="1"/>
        <end position="27"/>
    </location>
</feature>
<dbReference type="FunFam" id="3.40.50.10140:FF:000003">
    <property type="entry name" value="Toll-like receptor 7"/>
    <property type="match status" value="1"/>
</dbReference>
<comment type="similarity">
    <text evidence="2">Belongs to the Toll-like receptor family.</text>
</comment>
<dbReference type="InterPro" id="IPR001611">
    <property type="entry name" value="Leu-rich_rpt"/>
</dbReference>
<dbReference type="PANTHER" id="PTHR47410">
    <property type="entry name" value="TOLL-LIKE RECEPTOR 7-RELATED"/>
    <property type="match status" value="1"/>
</dbReference>
<keyword evidence="8" id="KW-0967">Endosome</keyword>
<keyword evidence="12" id="KW-0675">Receptor</keyword>
<dbReference type="GO" id="GO:0009897">
    <property type="term" value="C:external side of plasma membrane"/>
    <property type="evidence" value="ECO:0007669"/>
    <property type="project" value="Ensembl"/>
</dbReference>
<dbReference type="SMART" id="SM00369">
    <property type="entry name" value="LRR_TYP"/>
    <property type="match status" value="14"/>
</dbReference>
<reference evidence="18" key="2">
    <citation type="submission" date="2025-08" db="UniProtKB">
        <authorList>
            <consortium name="Ensembl"/>
        </authorList>
    </citation>
    <scope>IDENTIFICATION</scope>
</reference>
<dbReference type="SUPFAM" id="SSF52200">
    <property type="entry name" value="Toll/Interleukin receptor TIR domain"/>
    <property type="match status" value="1"/>
</dbReference>
<dbReference type="EMBL" id="AAQR03099663">
    <property type="status" value="NOT_ANNOTATED_CDS"/>
    <property type="molecule type" value="Genomic_DNA"/>
</dbReference>
<keyword evidence="10" id="KW-1133">Transmembrane helix</keyword>
<dbReference type="GO" id="GO:0051607">
    <property type="term" value="P:defense response to virus"/>
    <property type="evidence" value="ECO:0007669"/>
    <property type="project" value="Ensembl"/>
</dbReference>
<evidence type="ECO:0000256" key="2">
    <source>
        <dbReference type="ARBA" id="ARBA00009634"/>
    </source>
</evidence>
<dbReference type="HOGENOM" id="CLU_006000_2_0_1"/>
<dbReference type="GO" id="GO:0036020">
    <property type="term" value="C:endolysosome membrane"/>
    <property type="evidence" value="ECO:0007669"/>
    <property type="project" value="UniProtKB-ARBA"/>
</dbReference>
<dbReference type="PROSITE" id="PS50104">
    <property type="entry name" value="TIR"/>
    <property type="match status" value="1"/>
</dbReference>
<feature type="domain" description="TIR" evidence="17">
    <location>
        <begin position="878"/>
        <end position="1022"/>
    </location>
</feature>
<dbReference type="PROSITE" id="PS51450">
    <property type="entry name" value="LRR"/>
    <property type="match status" value="3"/>
</dbReference>
<dbReference type="FunCoup" id="H0Y021">
    <property type="interactions" value="107"/>
</dbReference>
<evidence type="ECO:0000256" key="10">
    <source>
        <dbReference type="ARBA" id="ARBA00022989"/>
    </source>
</evidence>
<keyword evidence="14" id="KW-0395">Inflammatory response</keyword>
<evidence type="ECO:0000256" key="7">
    <source>
        <dbReference type="ARBA" id="ARBA00022737"/>
    </source>
</evidence>
<proteinExistence type="inferred from homology"/>
<dbReference type="GO" id="GO:0005783">
    <property type="term" value="C:endoplasmic reticulum"/>
    <property type="evidence" value="ECO:0007669"/>
    <property type="project" value="UniProtKB-ARBA"/>
</dbReference>
<evidence type="ECO:0000256" key="1">
    <source>
        <dbReference type="ARBA" id="ARBA00004177"/>
    </source>
</evidence>
<evidence type="ECO:0000256" key="9">
    <source>
        <dbReference type="ARBA" id="ARBA00022859"/>
    </source>
</evidence>
<evidence type="ECO:0000256" key="8">
    <source>
        <dbReference type="ARBA" id="ARBA00022753"/>
    </source>
</evidence>
<dbReference type="GO" id="GO:0043123">
    <property type="term" value="P:positive regulation of canonical NF-kappaB signal transduction"/>
    <property type="evidence" value="ECO:0007669"/>
    <property type="project" value="Ensembl"/>
</dbReference>
<dbReference type="Pfam" id="PF13855">
    <property type="entry name" value="LRR_8"/>
    <property type="match status" value="4"/>
</dbReference>
<evidence type="ECO:0000256" key="5">
    <source>
        <dbReference type="ARBA" id="ARBA00022692"/>
    </source>
</evidence>
<dbReference type="GO" id="GO:0032729">
    <property type="term" value="P:positive regulation of type II interferon production"/>
    <property type="evidence" value="ECO:0007669"/>
    <property type="project" value="Ensembl"/>
</dbReference>